<organism evidence="4 5">
    <name type="scientific">Cobetia amphilecti</name>
    <dbReference type="NCBI Taxonomy" id="1055104"/>
    <lineage>
        <taxon>Bacteria</taxon>
        <taxon>Pseudomonadati</taxon>
        <taxon>Pseudomonadota</taxon>
        <taxon>Gammaproteobacteria</taxon>
        <taxon>Oceanospirillales</taxon>
        <taxon>Halomonadaceae</taxon>
        <taxon>Cobetia</taxon>
    </lineage>
</organism>
<dbReference type="EMBL" id="JAUORK010000005">
    <property type="protein sequence ID" value="MDO6671720.1"/>
    <property type="molecule type" value="Genomic_DNA"/>
</dbReference>
<dbReference type="InterPro" id="IPR000182">
    <property type="entry name" value="GNAT_dom"/>
</dbReference>
<feature type="domain" description="N-acetyltransferase" evidence="3">
    <location>
        <begin position="1"/>
        <end position="142"/>
    </location>
</feature>
<reference evidence="4" key="1">
    <citation type="submission" date="2023-07" db="EMBL/GenBank/DDBJ databases">
        <title>Genome content predicts the carbon catabolic preferences of heterotrophic bacteria.</title>
        <authorList>
            <person name="Gralka M."/>
        </authorList>
    </citation>
    <scope>NUCLEOTIDE SEQUENCE</scope>
    <source>
        <strain evidence="4">C2R13</strain>
    </source>
</reference>
<dbReference type="InterPro" id="IPR016181">
    <property type="entry name" value="Acyl_CoA_acyltransferase"/>
</dbReference>
<dbReference type="SUPFAM" id="SSF55729">
    <property type="entry name" value="Acyl-CoA N-acyltransferases (Nat)"/>
    <property type="match status" value="1"/>
</dbReference>
<comment type="caution">
    <text evidence="4">The sequence shown here is derived from an EMBL/GenBank/DDBJ whole genome shotgun (WGS) entry which is preliminary data.</text>
</comment>
<dbReference type="GO" id="GO:0016747">
    <property type="term" value="F:acyltransferase activity, transferring groups other than amino-acyl groups"/>
    <property type="evidence" value="ECO:0007669"/>
    <property type="project" value="InterPro"/>
</dbReference>
<sequence length="142" mass="15756">MKIRLATPKDAQGISRVASALGYLPHDDDALILQRLEHLLASRHDRIWVAEQAGEVIGWLHAQHVFRVASADFIEILGLSVAQEAQRQGAGRALARQAIAWASDEALTLRVRTHEARDVARRFYAACGFTLAKTQCVFQMTP</sequence>
<proteinExistence type="predicted"/>
<evidence type="ECO:0000256" key="2">
    <source>
        <dbReference type="ARBA" id="ARBA00023315"/>
    </source>
</evidence>
<protein>
    <submittedName>
        <fullName evidence="4">GNAT family N-acetyltransferase</fullName>
    </submittedName>
</protein>
<dbReference type="InterPro" id="IPR050832">
    <property type="entry name" value="Bact_Acetyltransf"/>
</dbReference>
<evidence type="ECO:0000259" key="3">
    <source>
        <dbReference type="PROSITE" id="PS51186"/>
    </source>
</evidence>
<evidence type="ECO:0000313" key="4">
    <source>
        <dbReference type="EMBL" id="MDO6671720.1"/>
    </source>
</evidence>
<dbReference type="RefSeq" id="WP_054555954.1">
    <property type="nucleotide sequence ID" value="NZ_JAUORK010000005.1"/>
</dbReference>
<dbReference type="PANTHER" id="PTHR43877">
    <property type="entry name" value="AMINOALKYLPHOSPHONATE N-ACETYLTRANSFERASE-RELATED-RELATED"/>
    <property type="match status" value="1"/>
</dbReference>
<keyword evidence="2" id="KW-0012">Acyltransferase</keyword>
<dbReference type="CDD" id="cd04301">
    <property type="entry name" value="NAT_SF"/>
    <property type="match status" value="1"/>
</dbReference>
<dbReference type="Pfam" id="PF00583">
    <property type="entry name" value="Acetyltransf_1"/>
    <property type="match status" value="1"/>
</dbReference>
<accession>A0AAP4WV57</accession>
<gene>
    <name evidence="4" type="ORF">Q4535_06255</name>
</gene>
<name>A0AAP4WV57_9GAMM</name>
<dbReference type="AlphaFoldDB" id="A0AAP4WV57"/>
<keyword evidence="1" id="KW-0808">Transferase</keyword>
<dbReference type="Proteomes" id="UP001170481">
    <property type="component" value="Unassembled WGS sequence"/>
</dbReference>
<dbReference type="PROSITE" id="PS51186">
    <property type="entry name" value="GNAT"/>
    <property type="match status" value="1"/>
</dbReference>
<dbReference type="Gene3D" id="3.40.630.30">
    <property type="match status" value="1"/>
</dbReference>
<evidence type="ECO:0000313" key="5">
    <source>
        <dbReference type="Proteomes" id="UP001170481"/>
    </source>
</evidence>
<evidence type="ECO:0000256" key="1">
    <source>
        <dbReference type="ARBA" id="ARBA00022679"/>
    </source>
</evidence>